<sequence>MMKALQKEKELNELKSRFVAMTTHEFKTPLATISSSADIIEMYAERSLNADTENIIKQVKNINIEVLRMTNMMDTSLFLGKIEANKTEVSKEEIDLVSLVQYIIDRQVRHQKDKRKLYFELRGTVKKVFADAQHLEHILDNLISNAFKFSQNKPSPALILTFNENNFTVDIIDYGLGIPQNQHKKVYSSFFRGDNVRNIKGTGLGLLIVYNLVKMNGGKITFESEENQGTTFTLEFPY</sequence>
<protein>
    <recommendedName>
        <fullName evidence="2">histidine kinase</fullName>
        <ecNumber evidence="2">2.7.13.3</ecNumber>
    </recommendedName>
</protein>
<keyword evidence="3" id="KW-0597">Phosphoprotein</keyword>
<dbReference type="CDD" id="cd00075">
    <property type="entry name" value="HATPase"/>
    <property type="match status" value="1"/>
</dbReference>
<dbReference type="PANTHER" id="PTHR43711">
    <property type="entry name" value="TWO-COMPONENT HISTIDINE KINASE"/>
    <property type="match status" value="1"/>
</dbReference>
<keyword evidence="4" id="KW-0808">Transferase</keyword>
<dbReference type="PROSITE" id="PS50109">
    <property type="entry name" value="HIS_KIN"/>
    <property type="match status" value="1"/>
</dbReference>
<evidence type="ECO:0000256" key="1">
    <source>
        <dbReference type="ARBA" id="ARBA00000085"/>
    </source>
</evidence>
<dbReference type="InterPro" id="IPR003661">
    <property type="entry name" value="HisK_dim/P_dom"/>
</dbReference>
<dbReference type="GO" id="GO:0016301">
    <property type="term" value="F:kinase activity"/>
    <property type="evidence" value="ECO:0007669"/>
    <property type="project" value="UniProtKB-KW"/>
</dbReference>
<dbReference type="Gene3D" id="3.30.565.10">
    <property type="entry name" value="Histidine kinase-like ATPase, C-terminal domain"/>
    <property type="match status" value="1"/>
</dbReference>
<dbReference type="InterPro" id="IPR004358">
    <property type="entry name" value="Sig_transdc_His_kin-like_C"/>
</dbReference>
<dbReference type="Pfam" id="PF00512">
    <property type="entry name" value="HisKA"/>
    <property type="match status" value="1"/>
</dbReference>
<evidence type="ECO:0000313" key="9">
    <source>
        <dbReference type="Proteomes" id="UP001302222"/>
    </source>
</evidence>
<dbReference type="EC" id="2.7.13.3" evidence="2"/>
<evidence type="ECO:0000256" key="6">
    <source>
        <dbReference type="ARBA" id="ARBA00023012"/>
    </source>
</evidence>
<evidence type="ECO:0000256" key="3">
    <source>
        <dbReference type="ARBA" id="ARBA00022553"/>
    </source>
</evidence>
<dbReference type="Proteomes" id="UP001302222">
    <property type="component" value="Unassembled WGS sequence"/>
</dbReference>
<dbReference type="InterPro" id="IPR003594">
    <property type="entry name" value="HATPase_dom"/>
</dbReference>
<reference evidence="8 9" key="1">
    <citation type="submission" date="2023-12" db="EMBL/GenBank/DDBJ databases">
        <title>Novel species of the genus Arcicella isolated from rivers.</title>
        <authorList>
            <person name="Lu H."/>
        </authorList>
    </citation>
    <scope>NUCLEOTIDE SEQUENCE [LARGE SCALE GENOMIC DNA]</scope>
    <source>
        <strain evidence="8 9">DC25W</strain>
    </source>
</reference>
<dbReference type="PRINTS" id="PR00344">
    <property type="entry name" value="BCTRLSENSOR"/>
</dbReference>
<dbReference type="SUPFAM" id="SSF55874">
    <property type="entry name" value="ATPase domain of HSP90 chaperone/DNA topoisomerase II/histidine kinase"/>
    <property type="match status" value="1"/>
</dbReference>
<dbReference type="Gene3D" id="1.10.287.130">
    <property type="match status" value="1"/>
</dbReference>
<dbReference type="InterPro" id="IPR036097">
    <property type="entry name" value="HisK_dim/P_sf"/>
</dbReference>
<organism evidence="8 9">
    <name type="scientific">Arcicella lustrica</name>
    <dbReference type="NCBI Taxonomy" id="2984196"/>
    <lineage>
        <taxon>Bacteria</taxon>
        <taxon>Pseudomonadati</taxon>
        <taxon>Bacteroidota</taxon>
        <taxon>Cytophagia</taxon>
        <taxon>Cytophagales</taxon>
        <taxon>Flectobacillaceae</taxon>
        <taxon>Arcicella</taxon>
    </lineage>
</organism>
<dbReference type="CDD" id="cd00082">
    <property type="entry name" value="HisKA"/>
    <property type="match status" value="1"/>
</dbReference>
<keyword evidence="6" id="KW-0902">Two-component regulatory system</keyword>
<dbReference type="EMBL" id="JAYGIM010000005">
    <property type="protein sequence ID" value="MEA5426459.1"/>
    <property type="molecule type" value="Genomic_DNA"/>
</dbReference>
<dbReference type="InterPro" id="IPR036890">
    <property type="entry name" value="HATPase_C_sf"/>
</dbReference>
<evidence type="ECO:0000256" key="4">
    <source>
        <dbReference type="ARBA" id="ARBA00022679"/>
    </source>
</evidence>
<dbReference type="SMART" id="SM00388">
    <property type="entry name" value="HisKA"/>
    <property type="match status" value="1"/>
</dbReference>
<comment type="caution">
    <text evidence="8">The sequence shown here is derived from an EMBL/GenBank/DDBJ whole genome shotgun (WGS) entry which is preliminary data.</text>
</comment>
<gene>
    <name evidence="8" type="ORF">VB798_07755</name>
</gene>
<dbReference type="PANTHER" id="PTHR43711:SF26">
    <property type="entry name" value="SENSOR HISTIDINE KINASE RCSC"/>
    <property type="match status" value="1"/>
</dbReference>
<comment type="catalytic activity">
    <reaction evidence="1">
        <text>ATP + protein L-histidine = ADP + protein N-phospho-L-histidine.</text>
        <dbReference type="EC" id="2.7.13.3"/>
    </reaction>
</comment>
<dbReference type="InterPro" id="IPR005467">
    <property type="entry name" value="His_kinase_dom"/>
</dbReference>
<proteinExistence type="predicted"/>
<name>A0ABU5SHF8_9BACT</name>
<dbReference type="SMART" id="SM00387">
    <property type="entry name" value="HATPase_c"/>
    <property type="match status" value="1"/>
</dbReference>
<dbReference type="SUPFAM" id="SSF47384">
    <property type="entry name" value="Homodimeric domain of signal transducing histidine kinase"/>
    <property type="match status" value="1"/>
</dbReference>
<dbReference type="Pfam" id="PF02518">
    <property type="entry name" value="HATPase_c"/>
    <property type="match status" value="1"/>
</dbReference>
<evidence type="ECO:0000256" key="2">
    <source>
        <dbReference type="ARBA" id="ARBA00012438"/>
    </source>
</evidence>
<accession>A0ABU5SHF8</accession>
<evidence type="ECO:0000256" key="5">
    <source>
        <dbReference type="ARBA" id="ARBA00022777"/>
    </source>
</evidence>
<dbReference type="InterPro" id="IPR050736">
    <property type="entry name" value="Sensor_HK_Regulatory"/>
</dbReference>
<feature type="domain" description="Histidine kinase" evidence="7">
    <location>
        <begin position="21"/>
        <end position="238"/>
    </location>
</feature>
<evidence type="ECO:0000313" key="8">
    <source>
        <dbReference type="EMBL" id="MEA5426459.1"/>
    </source>
</evidence>
<keyword evidence="5 8" id="KW-0418">Kinase</keyword>
<keyword evidence="9" id="KW-1185">Reference proteome</keyword>
<dbReference type="RefSeq" id="WP_323257637.1">
    <property type="nucleotide sequence ID" value="NZ_JAYGIM010000005.1"/>
</dbReference>
<evidence type="ECO:0000259" key="7">
    <source>
        <dbReference type="PROSITE" id="PS50109"/>
    </source>
</evidence>